<sequence length="302" mass="32657">MHILPVDQPVSRFSFDLESPPFFPTSASPATPIACSLIVSSSTNSSSPDTWMFDFHLGNGDPPSLGVGDTIVVYRDGCPKTLASGTFTATPAFSGRISHIAGWGSSTVDFGVELDSILPTHPVTIQLPWSLSRLSFLQWIWGWLLPYPRRSTLARYPKLISTSPRILGSETFSSACPAEHHTIPLPIGLLHRYIVQPARSFTRSSRSLAYSAIAPAPRPSSAATPHSLPLQTLSSTSTSSSHTRRLVRTCSSTVFELRLQSSASQDLLILAHSTVSIKDPTRLSSLLSSLAATLLSVHTFPY</sequence>
<dbReference type="EMBL" id="JABBWD010000110">
    <property type="protein sequence ID" value="KAG1765282.1"/>
    <property type="molecule type" value="Genomic_DNA"/>
</dbReference>
<evidence type="ECO:0000313" key="2">
    <source>
        <dbReference type="EMBL" id="KAG1765282.1"/>
    </source>
</evidence>
<organism evidence="2 3">
    <name type="scientific">Suillus placidus</name>
    <dbReference type="NCBI Taxonomy" id="48579"/>
    <lineage>
        <taxon>Eukaryota</taxon>
        <taxon>Fungi</taxon>
        <taxon>Dikarya</taxon>
        <taxon>Basidiomycota</taxon>
        <taxon>Agaricomycotina</taxon>
        <taxon>Agaricomycetes</taxon>
        <taxon>Agaricomycetidae</taxon>
        <taxon>Boletales</taxon>
        <taxon>Suillineae</taxon>
        <taxon>Suillaceae</taxon>
        <taxon>Suillus</taxon>
    </lineage>
</organism>
<dbReference type="OrthoDB" id="2691540at2759"/>
<dbReference type="AlphaFoldDB" id="A0A9P6ZGP0"/>
<gene>
    <name evidence="2" type="ORF">EV702DRAFT_1204657</name>
</gene>
<name>A0A9P6ZGP0_9AGAM</name>
<comment type="caution">
    <text evidence="2">The sequence shown here is derived from an EMBL/GenBank/DDBJ whole genome shotgun (WGS) entry which is preliminary data.</text>
</comment>
<evidence type="ECO:0000313" key="3">
    <source>
        <dbReference type="Proteomes" id="UP000714275"/>
    </source>
</evidence>
<protein>
    <submittedName>
        <fullName evidence="2">Uncharacterized protein</fullName>
    </submittedName>
</protein>
<accession>A0A9P6ZGP0</accession>
<feature type="region of interest" description="Disordered" evidence="1">
    <location>
        <begin position="217"/>
        <end position="239"/>
    </location>
</feature>
<reference evidence="2" key="1">
    <citation type="journal article" date="2020" name="New Phytol.">
        <title>Comparative genomics reveals dynamic genome evolution in host specialist ectomycorrhizal fungi.</title>
        <authorList>
            <person name="Lofgren L.A."/>
            <person name="Nguyen N.H."/>
            <person name="Vilgalys R."/>
            <person name="Ruytinx J."/>
            <person name="Liao H.L."/>
            <person name="Branco S."/>
            <person name="Kuo A."/>
            <person name="LaButti K."/>
            <person name="Lipzen A."/>
            <person name="Andreopoulos W."/>
            <person name="Pangilinan J."/>
            <person name="Riley R."/>
            <person name="Hundley H."/>
            <person name="Na H."/>
            <person name="Barry K."/>
            <person name="Grigoriev I.V."/>
            <person name="Stajich J.E."/>
            <person name="Kennedy P.G."/>
        </authorList>
    </citation>
    <scope>NUCLEOTIDE SEQUENCE</scope>
    <source>
        <strain evidence="2">DOB743</strain>
    </source>
</reference>
<proteinExistence type="predicted"/>
<dbReference type="Proteomes" id="UP000714275">
    <property type="component" value="Unassembled WGS sequence"/>
</dbReference>
<keyword evidence="3" id="KW-1185">Reference proteome</keyword>
<evidence type="ECO:0000256" key="1">
    <source>
        <dbReference type="SAM" id="MobiDB-lite"/>
    </source>
</evidence>